<name>A0A1H4XDQ6_RHOJO</name>
<evidence type="ECO:0000313" key="1">
    <source>
        <dbReference type="EMBL" id="SED03280.1"/>
    </source>
</evidence>
<dbReference type="EMBL" id="FNTL01000004">
    <property type="protein sequence ID" value="SED03280.1"/>
    <property type="molecule type" value="Genomic_DNA"/>
</dbReference>
<proteinExistence type="predicted"/>
<dbReference type="Proteomes" id="UP000183407">
    <property type="component" value="Unassembled WGS sequence"/>
</dbReference>
<evidence type="ECO:0008006" key="3">
    <source>
        <dbReference type="Google" id="ProtNLM"/>
    </source>
</evidence>
<reference evidence="2" key="1">
    <citation type="submission" date="2016-10" db="EMBL/GenBank/DDBJ databases">
        <authorList>
            <person name="Varghese N."/>
        </authorList>
    </citation>
    <scope>NUCLEOTIDE SEQUENCE [LARGE SCALE GENOMIC DNA]</scope>
    <source>
        <strain evidence="2">DSM 44719</strain>
    </source>
</reference>
<protein>
    <recommendedName>
        <fullName evidence="3">Transposase</fullName>
    </recommendedName>
</protein>
<dbReference type="AlphaFoldDB" id="A0A1H4XDQ6"/>
<accession>A0A1H4XDQ6</accession>
<evidence type="ECO:0000313" key="2">
    <source>
        <dbReference type="Proteomes" id="UP000183407"/>
    </source>
</evidence>
<sequence length="86" mass="10239">MHFERIERGNRRPACRCGHLILYRFHTFLGQPHGVREVLVVRELFRWRCAVHADKTRNCAANSTAVIYVLHYPHLLRRYAPEDPFP</sequence>
<gene>
    <name evidence="1" type="ORF">SAMN04490220_3285</name>
</gene>
<organism evidence="1 2">
    <name type="scientific">Rhodococcus jostii</name>
    <dbReference type="NCBI Taxonomy" id="132919"/>
    <lineage>
        <taxon>Bacteria</taxon>
        <taxon>Bacillati</taxon>
        <taxon>Actinomycetota</taxon>
        <taxon>Actinomycetes</taxon>
        <taxon>Mycobacteriales</taxon>
        <taxon>Nocardiaceae</taxon>
        <taxon>Rhodococcus</taxon>
    </lineage>
</organism>